<name>A0A2S7K7I6_9PROT</name>
<dbReference type="GO" id="GO:0005886">
    <property type="term" value="C:plasma membrane"/>
    <property type="evidence" value="ECO:0007669"/>
    <property type="project" value="UniProtKB-SubCell"/>
</dbReference>
<protein>
    <recommendedName>
        <fullName evidence="1">Putative membrane protein insertion efficiency factor</fullName>
    </recommendedName>
</protein>
<dbReference type="Pfam" id="PF01809">
    <property type="entry name" value="YidD"/>
    <property type="match status" value="1"/>
</dbReference>
<dbReference type="Proteomes" id="UP000239504">
    <property type="component" value="Unassembled WGS sequence"/>
</dbReference>
<dbReference type="PANTHER" id="PTHR33383:SF1">
    <property type="entry name" value="MEMBRANE PROTEIN INSERTION EFFICIENCY FACTOR-RELATED"/>
    <property type="match status" value="1"/>
</dbReference>
<dbReference type="PANTHER" id="PTHR33383">
    <property type="entry name" value="MEMBRANE PROTEIN INSERTION EFFICIENCY FACTOR-RELATED"/>
    <property type="match status" value="1"/>
</dbReference>
<keyword evidence="1" id="KW-1003">Cell membrane</keyword>
<reference evidence="2 3" key="1">
    <citation type="submission" date="2017-12" db="EMBL/GenBank/DDBJ databases">
        <authorList>
            <person name="Hurst M.R.H."/>
        </authorList>
    </citation>
    <scope>NUCLEOTIDE SEQUENCE [LARGE SCALE GENOMIC DNA]</scope>
    <source>
        <strain evidence="2 3">SY-3-19</strain>
    </source>
</reference>
<keyword evidence="1" id="KW-0472">Membrane</keyword>
<keyword evidence="3" id="KW-1185">Reference proteome</keyword>
<dbReference type="InterPro" id="IPR002696">
    <property type="entry name" value="Membr_insert_effic_factor_YidD"/>
</dbReference>
<comment type="function">
    <text evidence="1">Could be involved in insertion of integral membrane proteins into the membrane.</text>
</comment>
<accession>A0A2S7K7I6</accession>
<proteinExistence type="inferred from homology"/>
<gene>
    <name evidence="2" type="ORF">CW354_09190</name>
</gene>
<sequence length="120" mass="13658">MNSAKSGLAGRAALGAIWLYRRSLSPFLYALGVRCRHAPSCSQYAAEAFRKHRFGRAFWLSLSRFSRCHPFGSHGFDPVPDDAPQVGWRFWRLGDWAWTERMGPQKKTEQCSHIAPSTED</sequence>
<organism evidence="2 3">
    <name type="scientific">Hyphococcus luteus</name>
    <dbReference type="NCBI Taxonomy" id="2058213"/>
    <lineage>
        <taxon>Bacteria</taxon>
        <taxon>Pseudomonadati</taxon>
        <taxon>Pseudomonadota</taxon>
        <taxon>Alphaproteobacteria</taxon>
        <taxon>Parvularculales</taxon>
        <taxon>Parvularculaceae</taxon>
        <taxon>Hyphococcus</taxon>
    </lineage>
</organism>
<dbReference type="OrthoDB" id="9801753at2"/>
<dbReference type="RefSeq" id="WP_104829697.1">
    <property type="nucleotide sequence ID" value="NZ_PJCH01000005.1"/>
</dbReference>
<dbReference type="SMART" id="SM01234">
    <property type="entry name" value="Haemolytic"/>
    <property type="match status" value="1"/>
</dbReference>
<comment type="similarity">
    <text evidence="1">Belongs to the UPF0161 family.</text>
</comment>
<dbReference type="HAMAP" id="MF_00386">
    <property type="entry name" value="UPF0161_YidD"/>
    <property type="match status" value="1"/>
</dbReference>
<evidence type="ECO:0000313" key="2">
    <source>
        <dbReference type="EMBL" id="PQA88453.1"/>
    </source>
</evidence>
<comment type="subcellular location">
    <subcellularLocation>
        <location evidence="1">Cell membrane</location>
        <topology evidence="1">Peripheral membrane protein</topology>
        <orientation evidence="1">Cytoplasmic side</orientation>
    </subcellularLocation>
</comment>
<dbReference type="EMBL" id="PJCH01000005">
    <property type="protein sequence ID" value="PQA88453.1"/>
    <property type="molecule type" value="Genomic_DNA"/>
</dbReference>
<evidence type="ECO:0000256" key="1">
    <source>
        <dbReference type="HAMAP-Rule" id="MF_00386"/>
    </source>
</evidence>
<evidence type="ECO:0000313" key="3">
    <source>
        <dbReference type="Proteomes" id="UP000239504"/>
    </source>
</evidence>
<dbReference type="NCBIfam" id="TIGR00278">
    <property type="entry name" value="membrane protein insertion efficiency factor YidD"/>
    <property type="match status" value="1"/>
</dbReference>
<comment type="caution">
    <text evidence="2">The sequence shown here is derived from an EMBL/GenBank/DDBJ whole genome shotgun (WGS) entry which is preliminary data.</text>
</comment>
<dbReference type="AlphaFoldDB" id="A0A2S7K7I6"/>